<feature type="compositionally biased region" description="Basic and acidic residues" evidence="7">
    <location>
        <begin position="2803"/>
        <end position="2815"/>
    </location>
</feature>
<feature type="compositionally biased region" description="Low complexity" evidence="7">
    <location>
        <begin position="3674"/>
        <end position="3685"/>
    </location>
</feature>
<feature type="domain" description="Ig-like" evidence="8">
    <location>
        <begin position="2643"/>
        <end position="2730"/>
    </location>
</feature>
<feature type="coiled-coil region" evidence="6">
    <location>
        <begin position="1862"/>
        <end position="1889"/>
    </location>
</feature>
<dbReference type="InterPro" id="IPR036179">
    <property type="entry name" value="Ig-like_dom_sf"/>
</dbReference>
<keyword evidence="5" id="KW-0393">Immunoglobulin domain</keyword>
<dbReference type="GO" id="GO:0080025">
    <property type="term" value="F:phosphatidylinositol-3,5-bisphosphate binding"/>
    <property type="evidence" value="ECO:0007669"/>
    <property type="project" value="TreeGrafter"/>
</dbReference>
<evidence type="ECO:0000256" key="6">
    <source>
        <dbReference type="SAM" id="Coils"/>
    </source>
</evidence>
<feature type="domain" description="Ig-like" evidence="8">
    <location>
        <begin position="2953"/>
        <end position="3041"/>
    </location>
</feature>
<dbReference type="GO" id="GO:0070273">
    <property type="term" value="F:phosphatidylinositol-4-phosphate binding"/>
    <property type="evidence" value="ECO:0007669"/>
    <property type="project" value="TreeGrafter"/>
</dbReference>
<dbReference type="Pfam" id="PF07679">
    <property type="entry name" value="I-set"/>
    <property type="match status" value="9"/>
</dbReference>
<evidence type="ECO:0000313" key="10">
    <source>
        <dbReference type="Proteomes" id="UP000183832"/>
    </source>
</evidence>
<name>A0A1J1J8W1_9DIPT</name>
<dbReference type="GO" id="GO:0005546">
    <property type="term" value="F:phosphatidylinositol-4,5-bisphosphate binding"/>
    <property type="evidence" value="ECO:0007669"/>
    <property type="project" value="TreeGrafter"/>
</dbReference>
<dbReference type="OrthoDB" id="2152335at2759"/>
<feature type="compositionally biased region" description="Polar residues" evidence="7">
    <location>
        <begin position="3850"/>
        <end position="3885"/>
    </location>
</feature>
<feature type="compositionally biased region" description="Polar residues" evidence="7">
    <location>
        <begin position="4350"/>
        <end position="4369"/>
    </location>
</feature>
<evidence type="ECO:0000259" key="8">
    <source>
        <dbReference type="PROSITE" id="PS50835"/>
    </source>
</evidence>
<evidence type="ECO:0000256" key="7">
    <source>
        <dbReference type="SAM" id="MobiDB-lite"/>
    </source>
</evidence>
<feature type="region of interest" description="Disordered" evidence="7">
    <location>
        <begin position="3158"/>
        <end position="3187"/>
    </location>
</feature>
<feature type="domain" description="Ig-like" evidence="8">
    <location>
        <begin position="2417"/>
        <end position="2505"/>
    </location>
</feature>
<dbReference type="InterPro" id="IPR003598">
    <property type="entry name" value="Ig_sub2"/>
</dbReference>
<dbReference type="Pfam" id="PF24915">
    <property type="entry name" value="Spectrin_SESTD1"/>
    <property type="match status" value="1"/>
</dbReference>
<protein>
    <submittedName>
        <fullName evidence="9">CLUMA_CG021374, isoform A</fullName>
    </submittedName>
</protein>
<dbReference type="InterPro" id="IPR013098">
    <property type="entry name" value="Ig_I-set"/>
</dbReference>
<feature type="compositionally biased region" description="Polar residues" evidence="7">
    <location>
        <begin position="3938"/>
        <end position="3958"/>
    </location>
</feature>
<feature type="region of interest" description="Disordered" evidence="7">
    <location>
        <begin position="3798"/>
        <end position="3958"/>
    </location>
</feature>
<dbReference type="GO" id="GO:0031430">
    <property type="term" value="C:M band"/>
    <property type="evidence" value="ECO:0007669"/>
    <property type="project" value="UniProtKB-ARBA"/>
</dbReference>
<feature type="region of interest" description="Disordered" evidence="7">
    <location>
        <begin position="3069"/>
        <end position="3101"/>
    </location>
</feature>
<dbReference type="Gene3D" id="1.20.58.60">
    <property type="match status" value="6"/>
</dbReference>
<feature type="compositionally biased region" description="Basic and acidic residues" evidence="7">
    <location>
        <begin position="3537"/>
        <end position="3547"/>
    </location>
</feature>
<dbReference type="SMART" id="SM00150">
    <property type="entry name" value="SPEC"/>
    <property type="match status" value="3"/>
</dbReference>
<dbReference type="InterPro" id="IPR018159">
    <property type="entry name" value="Spectrin/alpha-actinin"/>
</dbReference>
<organism evidence="9 10">
    <name type="scientific">Clunio marinus</name>
    <dbReference type="NCBI Taxonomy" id="568069"/>
    <lineage>
        <taxon>Eukaryota</taxon>
        <taxon>Metazoa</taxon>
        <taxon>Ecdysozoa</taxon>
        <taxon>Arthropoda</taxon>
        <taxon>Hexapoda</taxon>
        <taxon>Insecta</taxon>
        <taxon>Pterygota</taxon>
        <taxon>Neoptera</taxon>
        <taxon>Endopterygota</taxon>
        <taxon>Diptera</taxon>
        <taxon>Nematocera</taxon>
        <taxon>Chironomoidea</taxon>
        <taxon>Chironomidae</taxon>
        <taxon>Clunio</taxon>
    </lineage>
</organism>
<feature type="compositionally biased region" description="Low complexity" evidence="7">
    <location>
        <begin position="3417"/>
        <end position="3428"/>
    </location>
</feature>
<dbReference type="GO" id="GO:0043325">
    <property type="term" value="F:phosphatidylinositol-3,4-bisphosphate binding"/>
    <property type="evidence" value="ECO:0007669"/>
    <property type="project" value="TreeGrafter"/>
</dbReference>
<dbReference type="Proteomes" id="UP000183832">
    <property type="component" value="Unassembled WGS sequence"/>
</dbReference>
<feature type="region of interest" description="Disordered" evidence="7">
    <location>
        <begin position="2762"/>
        <end position="2819"/>
    </location>
</feature>
<dbReference type="Pfam" id="PF25101">
    <property type="entry name" value="Spectrin_7"/>
    <property type="match status" value="1"/>
</dbReference>
<dbReference type="FunFam" id="2.60.40.10:FF:000519">
    <property type="entry name" value="Muscle M-line assembly protein unc-89"/>
    <property type="match status" value="1"/>
</dbReference>
<feature type="region of interest" description="Disordered" evidence="7">
    <location>
        <begin position="3537"/>
        <end position="3595"/>
    </location>
</feature>
<proteinExistence type="inferred from homology"/>
<dbReference type="GO" id="GO:0010314">
    <property type="term" value="F:phosphatidylinositol-5-phosphate binding"/>
    <property type="evidence" value="ECO:0007669"/>
    <property type="project" value="TreeGrafter"/>
</dbReference>
<dbReference type="STRING" id="568069.A0A1J1J8W1"/>
<feature type="domain" description="Ig-like" evidence="8">
    <location>
        <begin position="4376"/>
        <end position="4465"/>
    </location>
</feature>
<dbReference type="CDD" id="cd00176">
    <property type="entry name" value="SPEC"/>
    <property type="match status" value="1"/>
</dbReference>
<evidence type="ECO:0000256" key="1">
    <source>
        <dbReference type="ARBA" id="ARBA00004657"/>
    </source>
</evidence>
<evidence type="ECO:0000313" key="9">
    <source>
        <dbReference type="EMBL" id="CRL08292.1"/>
    </source>
</evidence>
<feature type="compositionally biased region" description="Low complexity" evidence="7">
    <location>
        <begin position="4092"/>
        <end position="4102"/>
    </location>
</feature>
<feature type="compositionally biased region" description="Basic and acidic residues" evidence="7">
    <location>
        <begin position="3615"/>
        <end position="3628"/>
    </location>
</feature>
<evidence type="ECO:0000256" key="2">
    <source>
        <dbReference type="ARBA" id="ARBA00006692"/>
    </source>
</evidence>
<accession>A0A1J1J8W1</accession>
<dbReference type="GO" id="GO:0032266">
    <property type="term" value="F:phosphatidylinositol-3-phosphate binding"/>
    <property type="evidence" value="ECO:0007669"/>
    <property type="project" value="TreeGrafter"/>
</dbReference>
<feature type="compositionally biased region" description="Low complexity" evidence="7">
    <location>
        <begin position="733"/>
        <end position="764"/>
    </location>
</feature>
<dbReference type="SUPFAM" id="SSF48726">
    <property type="entry name" value="Immunoglobulin"/>
    <property type="match status" value="9"/>
</dbReference>
<dbReference type="FunFam" id="2.60.40.10:FF:001151">
    <property type="entry name" value="Uncharacterized protein, isoform F"/>
    <property type="match status" value="1"/>
</dbReference>
<dbReference type="InterPro" id="IPR003599">
    <property type="entry name" value="Ig_sub"/>
</dbReference>
<feature type="domain" description="Ig-like" evidence="8">
    <location>
        <begin position="2217"/>
        <end position="2305"/>
    </location>
</feature>
<feature type="compositionally biased region" description="Polar residues" evidence="7">
    <location>
        <begin position="775"/>
        <end position="790"/>
    </location>
</feature>
<feature type="coiled-coil region" evidence="6">
    <location>
        <begin position="1331"/>
        <end position="1358"/>
    </location>
</feature>
<keyword evidence="4" id="KW-0677">Repeat</keyword>
<evidence type="ECO:0000256" key="4">
    <source>
        <dbReference type="ARBA" id="ARBA00022737"/>
    </source>
</evidence>
<comment type="similarity">
    <text evidence="2">Belongs to the protein kinase superfamily. CAMK Ser/Thr protein kinase family.</text>
</comment>
<evidence type="ECO:0000256" key="3">
    <source>
        <dbReference type="ARBA" id="ARBA00022490"/>
    </source>
</evidence>
<dbReference type="EMBL" id="CVRI01000075">
    <property type="protein sequence ID" value="CRL08292.1"/>
    <property type="molecule type" value="Genomic_DNA"/>
</dbReference>
<feature type="compositionally biased region" description="Basic and acidic residues" evidence="7">
    <location>
        <begin position="4017"/>
        <end position="4026"/>
    </location>
</feature>
<dbReference type="FunFam" id="2.60.40.10:FF:000080">
    <property type="entry name" value="Myosin light chain kinase, smooth muscle"/>
    <property type="match status" value="2"/>
</dbReference>
<dbReference type="Gene3D" id="2.60.40.10">
    <property type="entry name" value="Immunoglobulins"/>
    <property type="match status" value="9"/>
</dbReference>
<dbReference type="SMART" id="SM00409">
    <property type="entry name" value="IG"/>
    <property type="match status" value="9"/>
</dbReference>
<dbReference type="SUPFAM" id="SSF46966">
    <property type="entry name" value="Spectrin repeat"/>
    <property type="match status" value="5"/>
</dbReference>
<sequence>MEADVLNALKSRVAYLSGGRDHDSNLLIIFQLPYELQPWTKRYIELSTKYLLSSLSQQTLNNGLIAIVDSQKCSWRLARDLIKLITQSLDTNLIKLFAIRTEAFSMQNCAKSYKKGEPIIISKSRLNKFFNLSELPNEIGGFQNYNHDEWIRNRVQIDEFKKHFETIVASIKSLKENLANTSTMRSQEIEQTIKICSPTYSDVQKSIKTLLDNGNKLISQINDWQCRESLLSQDILDAKEIIKNTLNDIEKKQTEVCNSWNELEKCLGDAREFSQLEEGVSYVTNWILTTAESLLNGQLKVGYDIQSAEKLRLDHEILEFQCWKTYGSYGELLYKIDHFPGCKDSFAYKDLLSQRDFMDFVCRSFATRLERRRNLLITSVRFYRLVAEYFQRTSNVFESLLQTQKENVDNFELAKGKLHKIKESQQSLGNVEKELVKEGEKLSDILSMPIKDALGRDIDVDYSEDIASLREVLDAAKTRFKIFSDSMDLQKLTLEQITHIHCCEKDAEMAVKWVESLYKVMLKSHTVVGCNVSEIQNQKDEHQAFQDTAKSTFNYGIQLLNAAFALRQSCKLSSDSNLETIDHLKKMWKNLHAVSQEQMTRLRVSAVFYRSVDEHCTKLEQLKASVIKLKEVEDEEKQILKLRKYLAVRERLLLEVGRMMRLGRLLRTRLKEPFFLNNDLENMSSEENVIAMPGDNSIAADSISAKLIEVSRVAESLDNVLHEMQDDLNIFESTMSGTSSTTTPSTTVERKISSANNSDDWNSSLKSSTEDESFVTASEYTPSRSSSYHTASECRGTSPWTWNESAERSSVDFDSSDPEQISLKPLTTTLSANASFDDSENSFLSPIPFGEQTEHDNAPPPLPPKNSSPLQDISEPTHNQENRIYTIFESPTTSPSEIDSLTEGECGRKVSDDNNNLTDMTGLSYYYQNIITKQVLKTMEIDPMEERDLYNKYNMNNNTVSTTISTIIVQGGPLQLVIALLRALAGKKLFTIWNQLKCGEHEVMGAETGNSLQIKVAEVIPKFTFLGKNLDEALKLQKQHEELMLNIQNLPSPLEEFYRKVQEKIAAQEEPNPRLIEDMADSLNIVWADIQKMLHERRLIINLNVAFFERLGECYGKMSALEVACRDTMIPIEVEAVRDYLEKFKHLRMEVLSSVMNPLTVGNQLLEKLKEMVNYGTLDSRPDHILEESKRSVTLVETWLEDLSDKRNNLETAWLCRKVQLEQCLILAQLTKDLSELEKILNKQKDEILGTFTLGDNSRQAQSLQQEYETWKVDAIALRDKALKITRATEEVVKQGSFIGEEACSKAYSVLANCTEYFDEIDLRESLLEQSKEFFRKAENVLKQLDDLERDLKNVSMRPGSPNFISVHLKLMQEVSTAITKTLELGYSLIDEVGRTKPEVAGVQRVVDEIERRKIYLDKAFSKTSEKHIKVSEELSIFLQQYNDIFSWIESQKKERIISGPINFMGNNAHQAKDCLNSHQQLLRELEIKDEEFKNLNRKVSEILEFVEDSQRNDVNEKIHLLLKNSSDFNNFLTSRIPVIELYLRFHQEADHLTNLFSNLEQTLKTKKRSEDFHYIDTVWSKIQTQFTVLKNIAKHFTAEKTKVADSYLQVDRAENCIEKTLDAFSRRQLEISDVWEHWNITKEINIVLEQVMAENIETLSLTAKIEDELYPILATSEELPSELIRFVGNKLKTVLNEIQQAERELSARIDKIDKLEANDEVSNEKIVQVKNNLNSIKTKLFSLGADYSELVDVILGFLRAYQDVYESIRAYFADKNQPSPLAENVESLIRDYETFKSNTMEHFRSLLAQSEKIIDRIKMQEPPGSKEHDADKIITLLEKLRVYFESNASSENSELKRQYFITEFEKMLTDLNDNISDLDSQFNDMQDKFGESAAASKVASLSYEYFERNVDLLNKRIENFISSYKNSNISYPDTKPFIDGELTKLQNRWDEFRDKSLKLKNSLSLAQQYFSLLDIIDTRYHKTYTFLVNSVNLRKDELRSSDSAFQLIDEIEKYVMENKEKQIDDLKKLSKLSKDVFGVDKTENLYSDNVFIFESFEKIKSDIVDIVKDLKAKEDPVAMINEIDKNILVIESTEEVMKIENVHEIVPVVEGEPPKFVRYLESAEVTEGEDFTFECIVKGTPEPSIKWLKYSSPLVENQKCRTTYSDGKCRLEILDVSSFDAAVFSCIATNNSGTAQTTANLIVNEESSEKTNLAPPTFIRLLQNAYANENSSFEFNCLVTGNPLPTVQWYRNDNCVDSNSNYNITYNNGLASLQIPSLKIEDQGIFTVKASNQVGHNECSAILSVEAIEKHQSPSIKLPLANVATNVGQQIKLECNVVGNPRPEIIWMHNGKLLSDDVNLQYDGERLTLTIPKATTKSSGIYRLTANNIAGEASTECYVTVEKPIVINKEVEAIKPSVQLPLKDISVFEGKPLRLDCIIVGHPEPEVIWLQNENPIKESNDIQLYFQGDSCTLLISEAFIEDAGVYKVVAINSAGKTSSECRVTVTPLNIAEPLVRPSSDRLSTNEMPPKFEKLLTDNFANEGETIELECCLASGPLPDIKWYLNNKEISYNDRIQPLAQEDGTLKLIIKNVLPEDKGVYTVKATDSTGVAKCFSHLIVKSTANSSDVQLFQPEPEEKQVSPTFKELFSDRSVNFQDSTKFECIVYGKPTPKIKWLYNDQPVQGKDFLVSRSGDRQVLIMPCVTQENVGKITCVAENEAGKATCVAVLTMSGIPMSTEQQFTTQEDKSGSSLVTMQKQITTTTTTKQSNQFGNGTPQSQFHSTSEQIDSSYKKVGDSTPEVSETKKFEEFRESSDEPPQTFAQKILNFTKNESTENVITHSGGISTGKPVRRNIAPRFVTPLIGKIVDQGVDVVLEGIVDGYPVPTLEITKNGEKIETIPGVIEITYNLNKINIKLYNVMTKDAGRYSAIAKNEAGSATSTADLVVKKSIFPPVFGRRLQAQVVKIGERVIMDVEITGTPEPRISWYKEDRPLMPGMISEYKLAQVGNCYKLILENAKVQDSGKYMVKAENSGGEAQSIADFLVMESQPDRMVEITKTVVFSDLPQNQVKSDQTKIQNGTSKENYSSHQEVKSQAQLGSSTESKVILETTRTTSATMRMEHKANFPDLPVTFSQRTQTPTIPLVSEGTMMDSEVKREVKKQTDSTQTPQAEPAFKPQVPTAPPSSQSIPFPFSDEVPVSKPPEPLKKTALEFFESNLKNLPPLQDDKYTRYEDVVKSSKQYVHKQNTVKEQFQSKLTEDLSFFNLKPEPPPEMGFMPKVKPTQPERLVEKVKKLEEVHQSSETPLSGTVLPQSYKKEEKFERKEFVSTKAVATSPFLQQKPLSPLPQQPSYSPQINRDKLLTSDPKLTRSPSPKPSAEAVNMEKLWAMKTVKSPEPFSHHQQSFSHEHKSSFVAYSSHQSQSQSQQQTLPSKEVFVPIQPYPVEAPPATQEQQQEEEIPKVSIKDTRSFFEQRIKQEEVKSIPELKAPGLVKQFAKPMVPLIPLELEPGSPPEICYAPKPVLERTQSYVEKIEKSLEQNLDKEPERVPPGGVRIIPTRQTPQRMPSPPKVQPQTPVAPQIPPITPITPNIIKPEPINIKSNDVVDFSSSQSKQFHSERIEIKKESSTGEHLPGYRHVEPPKFLQRGKSSEPIKTPPFELPKQEPFIMKPEPPKQQFSSPLQQPFSQPPKEVPIAVQNPHLQQHKPISQYQPKPFIPKTNKKFNEFVSETHESHSMYKNFVRSEESTQSSESYFQKIDQPKMIQPPHNFLQTEPQKQQFLPQQQQESKTTQMMKNISMTNKQIKINEEPISIQYSDEPSQKTNIQPAPSPSKFVKGEFRESEYESDYDSKIQSMWRPSSGQSDQMYKSVTPNLSQTPQKFSSQFKTPPPPSSFESPRQFSTGPPSRPKFEPIEKVQVQQTKKVEQKQKVFKPTPVTPARSSYNSFLENTSQQSNQTKSYYYTSGPQTTTYYTAVAGQPVHNAIAQETSNTMHMKESTEKSHRVVNITQTRRVISLDGSKKQDEKLEPFPYSPDPQSYYQKQRVPPPPTPTKFIPGEFRESDYDSELENAKIRPVWTPNPSDNEDLHYRRVRPPSSRSSSVPRSYERVMTPMEFDTAPVVMPTKIKVDSPSLKTPQQFFSALYRDQNQSKQTSRNVTRDDINIQTRYAPKTSLVDHASSQINSMNTAFKSKAHQFMKDVISDQRQQKPILKKANSVNEGSGAQAYREESRVSQYGTKHVDPDTGIIYFKYDFGYEFGIIFPGEGKKIVSGYRSGNQQGERQNVLPLRTSDIEVPVIHEKSNGRASVVSFGTTTPIEFDKSDMSRKRYSLPSPNYYDRLTPKSGIFQTSDYSGNNYDRSGSGTPSIVNPQKQAPPKHPPLFITPLKDIAVVNGQTARFECIVQCESVPYVYWMKDGQTIENNYKYQIEFRNGVCRLTIPQSYQDDAGTYECVAQNPLGADATRAVLMIFQGNPILKNSKLQSFPPHKNGKQQLLHIMLWNNPQLLKVEMKTHSIALCK</sequence>
<dbReference type="PANTHER" id="PTHR46607">
    <property type="entry name" value="SEC14 DOMAIN AND SPECTRIN REPEAT-CONTAINING PROTEIN 1"/>
    <property type="match status" value="1"/>
</dbReference>
<dbReference type="InterPro" id="IPR058157">
    <property type="entry name" value="Spectrin_met"/>
</dbReference>
<keyword evidence="10" id="KW-1185">Reference proteome</keyword>
<feature type="domain" description="Ig-like" evidence="8">
    <location>
        <begin position="2315"/>
        <end position="2401"/>
    </location>
</feature>
<feature type="region of interest" description="Disordered" evidence="7">
    <location>
        <begin position="4072"/>
        <end position="4103"/>
    </location>
</feature>
<feature type="region of interest" description="Disordered" evidence="7">
    <location>
        <begin position="3608"/>
        <end position="3692"/>
    </location>
</feature>
<gene>
    <name evidence="9" type="ORF">CLUMA_CG021374</name>
</gene>
<dbReference type="PANTHER" id="PTHR46607:SF1">
    <property type="entry name" value="SEC14 DOMAIN AND SPECTRIN REPEAT-CONTAINING PROTEIN 1"/>
    <property type="match status" value="1"/>
</dbReference>
<feature type="compositionally biased region" description="Polar residues" evidence="7">
    <location>
        <begin position="3892"/>
        <end position="3903"/>
    </location>
</feature>
<feature type="compositionally biased region" description="Polar residues" evidence="7">
    <location>
        <begin position="3812"/>
        <end position="3826"/>
    </location>
</feature>
<dbReference type="FunFam" id="2.60.40.10:FF:000849">
    <property type="entry name" value="Uncharacterized protein, isoform F"/>
    <property type="match status" value="1"/>
</dbReference>
<dbReference type="InterPro" id="IPR013783">
    <property type="entry name" value="Ig-like_fold"/>
</dbReference>
<feature type="domain" description="Ig-like" evidence="8">
    <location>
        <begin position="2530"/>
        <end position="2616"/>
    </location>
</feature>
<dbReference type="FunFam" id="2.60.40.10:FF:000425">
    <property type="entry name" value="Myosin light chain kinase"/>
    <property type="match status" value="3"/>
</dbReference>
<feature type="domain" description="Ig-like" evidence="8">
    <location>
        <begin position="2115"/>
        <end position="2203"/>
    </location>
</feature>
<feature type="coiled-coil region" evidence="6">
    <location>
        <begin position="1685"/>
        <end position="1733"/>
    </location>
</feature>
<keyword evidence="6" id="KW-0175">Coiled coil</keyword>
<feature type="region of interest" description="Disordered" evidence="7">
    <location>
        <begin position="4011"/>
        <end position="4048"/>
    </location>
</feature>
<dbReference type="InterPro" id="IPR056804">
    <property type="entry name" value="Spectrin_SESTD1"/>
</dbReference>
<dbReference type="PROSITE" id="PS50835">
    <property type="entry name" value="IG_LIKE"/>
    <property type="match status" value="8"/>
</dbReference>
<dbReference type="InterPro" id="IPR007110">
    <property type="entry name" value="Ig-like_dom"/>
</dbReference>
<feature type="region of interest" description="Disordered" evidence="7">
    <location>
        <begin position="733"/>
        <end position="801"/>
    </location>
</feature>
<dbReference type="SMART" id="SM00408">
    <property type="entry name" value="IGc2"/>
    <property type="match status" value="9"/>
</dbReference>
<feature type="region of interest" description="Disordered" evidence="7">
    <location>
        <begin position="3337"/>
        <end position="3465"/>
    </location>
</feature>
<evidence type="ECO:0000256" key="5">
    <source>
        <dbReference type="ARBA" id="ARBA00023319"/>
    </source>
</evidence>
<feature type="compositionally biased region" description="Polar residues" evidence="7">
    <location>
        <begin position="2767"/>
        <end position="2790"/>
    </location>
</feature>
<feature type="coiled-coil region" evidence="6">
    <location>
        <begin position="1227"/>
        <end position="1281"/>
    </location>
</feature>
<reference evidence="9 10" key="1">
    <citation type="submission" date="2015-04" db="EMBL/GenBank/DDBJ databases">
        <authorList>
            <person name="Syromyatnikov M.Y."/>
            <person name="Popov V.N."/>
        </authorList>
    </citation>
    <scope>NUCLEOTIDE SEQUENCE [LARGE SCALE GENOMIC DNA]</scope>
</reference>
<dbReference type="GO" id="GO:0045214">
    <property type="term" value="P:sarcomere organization"/>
    <property type="evidence" value="ECO:0007669"/>
    <property type="project" value="UniProtKB-ARBA"/>
</dbReference>
<feature type="region of interest" description="Disordered" evidence="7">
    <location>
        <begin position="837"/>
        <end position="875"/>
    </location>
</feature>
<keyword evidence="3" id="KW-0963">Cytoplasm</keyword>
<comment type="subcellular location">
    <subcellularLocation>
        <location evidence="1">Cytoplasm</location>
        <location evidence="1">Myofibril</location>
    </subcellularLocation>
</comment>
<feature type="region of interest" description="Disordered" evidence="7">
    <location>
        <begin position="4350"/>
        <end position="4372"/>
    </location>
</feature>
<feature type="coiled-coil region" evidence="6">
    <location>
        <begin position="1469"/>
        <end position="1499"/>
    </location>
</feature>